<dbReference type="Proteomes" id="UP000177171">
    <property type="component" value="Unassembled WGS sequence"/>
</dbReference>
<sequence>MRIPELKIITEDPLQILESTKDILMKPRFVSIDKKSINKTANSILKRFQKGFSEQQLEMGTTGNMENDLQLVFLENSVNFCFWPDKGITKWEVEWPFGKTIGGWYGLVSCFKRALAKSVPILNVEYLSSLNIDDAKIFFRGINTVEIPLLKERIQNLRETGKILLENFDGKFINVLETSQFDAIKLVKLLQKNFPSFNDISSLDGKEVVFLKRAQICANDISYILKEKHKKIAGLEKLTAFADYKLPQILREFGVLRYNDALARAIDSLNKIPHDSREEIEIRAVTVWAVELLRQEIKIMSAGEIDNTLWFMSQEIQQSSKPYHRTRTIYY</sequence>
<dbReference type="PANTHER" id="PTHR21314">
    <property type="entry name" value="QUEUOSINE 5'-PHOSPHATE N-GLYCOSYLASE_HYDROLASE-RELATED"/>
    <property type="match status" value="1"/>
</dbReference>
<organism evidence="6 7">
    <name type="scientific">Candidatus Sungbacteria bacterium RIFCSPLOWO2_12_FULL_41_11</name>
    <dbReference type="NCBI Taxonomy" id="1802286"/>
    <lineage>
        <taxon>Bacteria</taxon>
        <taxon>Candidatus Sungiibacteriota</taxon>
    </lineage>
</organism>
<dbReference type="GO" id="GO:0016787">
    <property type="term" value="F:hydrolase activity"/>
    <property type="evidence" value="ECO:0007669"/>
    <property type="project" value="UniProtKB-KW"/>
</dbReference>
<proteinExistence type="inferred from homology"/>
<dbReference type="AlphaFoldDB" id="A0A1G2LTK2"/>
<evidence type="ECO:0000313" key="7">
    <source>
        <dbReference type="Proteomes" id="UP000177171"/>
    </source>
</evidence>
<keyword evidence="1" id="KW-0378">Hydrolase</keyword>
<evidence type="ECO:0000256" key="5">
    <source>
        <dbReference type="ARBA" id="ARBA00048204"/>
    </source>
</evidence>
<dbReference type="PANTHER" id="PTHR21314:SF0">
    <property type="entry name" value="QUEUOSINE 5'-PHOSPHATE N-GLYCOSYLASE_HYDROLASE"/>
    <property type="match status" value="1"/>
</dbReference>
<dbReference type="Pfam" id="PF10343">
    <property type="entry name" value="Q_salvage"/>
    <property type="match status" value="1"/>
</dbReference>
<evidence type="ECO:0000256" key="2">
    <source>
        <dbReference type="ARBA" id="ARBA00035119"/>
    </source>
</evidence>
<dbReference type="InterPro" id="IPR019438">
    <property type="entry name" value="Q_salvage"/>
</dbReference>
<evidence type="ECO:0000256" key="4">
    <source>
        <dbReference type="ARBA" id="ARBA00035393"/>
    </source>
</evidence>
<dbReference type="GO" id="GO:0006400">
    <property type="term" value="P:tRNA modification"/>
    <property type="evidence" value="ECO:0007669"/>
    <property type="project" value="TreeGrafter"/>
</dbReference>
<protein>
    <recommendedName>
        <fullName evidence="3">Queuosine 5'-phosphate N-glycosylase/hydrolase</fullName>
    </recommendedName>
    <alternativeName>
        <fullName evidence="4">Queuosine-nucleotide N-glycosylase/hydrolase</fullName>
    </alternativeName>
</protein>
<dbReference type="EMBL" id="MHQY01000001">
    <property type="protein sequence ID" value="OHA14883.1"/>
    <property type="molecule type" value="Genomic_DNA"/>
</dbReference>
<comment type="similarity">
    <text evidence="2">Belongs to the QNG1 protein family.</text>
</comment>
<gene>
    <name evidence="6" type="ORF">A3G49_04315</name>
</gene>
<evidence type="ECO:0000256" key="3">
    <source>
        <dbReference type="ARBA" id="ARBA00035306"/>
    </source>
</evidence>
<name>A0A1G2LTK2_9BACT</name>
<evidence type="ECO:0000313" key="6">
    <source>
        <dbReference type="EMBL" id="OHA14883.1"/>
    </source>
</evidence>
<reference evidence="6 7" key="1">
    <citation type="journal article" date="2016" name="Nat. Commun.">
        <title>Thousands of microbial genomes shed light on interconnected biogeochemical processes in an aquifer system.</title>
        <authorList>
            <person name="Anantharaman K."/>
            <person name="Brown C.T."/>
            <person name="Hug L.A."/>
            <person name="Sharon I."/>
            <person name="Castelle C.J."/>
            <person name="Probst A.J."/>
            <person name="Thomas B.C."/>
            <person name="Singh A."/>
            <person name="Wilkins M.J."/>
            <person name="Karaoz U."/>
            <person name="Brodie E.L."/>
            <person name="Williams K.H."/>
            <person name="Hubbard S.S."/>
            <person name="Banfield J.F."/>
        </authorList>
    </citation>
    <scope>NUCLEOTIDE SEQUENCE [LARGE SCALE GENOMIC DNA]</scope>
</reference>
<accession>A0A1G2LTK2</accession>
<comment type="catalytic activity">
    <reaction evidence="5">
        <text>queuosine 5'-phosphate + H2O = queuine + D-ribose 5-phosphate</text>
        <dbReference type="Rhea" id="RHEA:75387"/>
        <dbReference type="ChEBI" id="CHEBI:15377"/>
        <dbReference type="ChEBI" id="CHEBI:17433"/>
        <dbReference type="ChEBI" id="CHEBI:78346"/>
        <dbReference type="ChEBI" id="CHEBI:194371"/>
    </reaction>
    <physiologicalReaction direction="left-to-right" evidence="5">
        <dbReference type="Rhea" id="RHEA:75388"/>
    </physiologicalReaction>
</comment>
<comment type="caution">
    <text evidence="6">The sequence shown here is derived from an EMBL/GenBank/DDBJ whole genome shotgun (WGS) entry which is preliminary data.</text>
</comment>
<evidence type="ECO:0000256" key="1">
    <source>
        <dbReference type="ARBA" id="ARBA00022801"/>
    </source>
</evidence>